<accession>A0AAV5T1S1</accession>
<feature type="non-terminal residue" evidence="3">
    <location>
        <position position="1"/>
    </location>
</feature>
<reference evidence="3" key="1">
    <citation type="submission" date="2023-10" db="EMBL/GenBank/DDBJ databases">
        <title>Genome assembly of Pristionchus species.</title>
        <authorList>
            <person name="Yoshida K."/>
            <person name="Sommer R.J."/>
        </authorList>
    </citation>
    <scope>NUCLEOTIDE SEQUENCE</scope>
    <source>
        <strain evidence="3">RS0144</strain>
    </source>
</reference>
<keyword evidence="4" id="KW-1185">Reference proteome</keyword>
<organism evidence="3 4">
    <name type="scientific">Pristionchus entomophagus</name>
    <dbReference type="NCBI Taxonomy" id="358040"/>
    <lineage>
        <taxon>Eukaryota</taxon>
        <taxon>Metazoa</taxon>
        <taxon>Ecdysozoa</taxon>
        <taxon>Nematoda</taxon>
        <taxon>Chromadorea</taxon>
        <taxon>Rhabditida</taxon>
        <taxon>Rhabditina</taxon>
        <taxon>Diplogasteromorpha</taxon>
        <taxon>Diplogasteroidea</taxon>
        <taxon>Neodiplogasteridae</taxon>
        <taxon>Pristionchus</taxon>
    </lineage>
</organism>
<dbReference type="PANTHER" id="PTHR45632">
    <property type="entry name" value="LD33804P"/>
    <property type="match status" value="1"/>
</dbReference>
<evidence type="ECO:0000256" key="2">
    <source>
        <dbReference type="ARBA" id="ARBA00022737"/>
    </source>
</evidence>
<name>A0AAV5T1S1_9BILA</name>
<sequence length="177" mass="20115">TRVGGKQDLLHRLCTGGPRWANAHHVYDWTTNEWELECPHRDRDNYMAVQSIGSKIFVAGGADEEHNPLARAASCDLSTETPVWTILQPMLKPRIHPSSCVLNGKLYVIGGYYDCYAPGHLVGEYYNPDTNSWSAIASMSVQSPCFSYRLEWTNLPRGRLRAGRTQAQFRREVRPYD</sequence>
<protein>
    <submittedName>
        <fullName evidence="3">Uncharacterized protein</fullName>
    </submittedName>
</protein>
<comment type="caution">
    <text evidence="3">The sequence shown here is derived from an EMBL/GenBank/DDBJ whole genome shotgun (WGS) entry which is preliminary data.</text>
</comment>
<proteinExistence type="predicted"/>
<keyword evidence="1" id="KW-0880">Kelch repeat</keyword>
<dbReference type="Proteomes" id="UP001432027">
    <property type="component" value="Unassembled WGS sequence"/>
</dbReference>
<dbReference type="Pfam" id="PF01344">
    <property type="entry name" value="Kelch_1"/>
    <property type="match status" value="1"/>
</dbReference>
<dbReference type="PANTHER" id="PTHR45632:SF3">
    <property type="entry name" value="KELCH-LIKE PROTEIN 32"/>
    <property type="match status" value="1"/>
</dbReference>
<dbReference type="SUPFAM" id="SSF117281">
    <property type="entry name" value="Kelch motif"/>
    <property type="match status" value="1"/>
</dbReference>
<dbReference type="InterPro" id="IPR006652">
    <property type="entry name" value="Kelch_1"/>
</dbReference>
<dbReference type="InterPro" id="IPR015915">
    <property type="entry name" value="Kelch-typ_b-propeller"/>
</dbReference>
<dbReference type="AlphaFoldDB" id="A0AAV5T1S1"/>
<evidence type="ECO:0000256" key="1">
    <source>
        <dbReference type="ARBA" id="ARBA00022441"/>
    </source>
</evidence>
<gene>
    <name evidence="3" type="ORF">PENTCL1PPCAC_10308</name>
</gene>
<evidence type="ECO:0000313" key="3">
    <source>
        <dbReference type="EMBL" id="GMS88133.1"/>
    </source>
</evidence>
<keyword evidence="2" id="KW-0677">Repeat</keyword>
<dbReference type="Gene3D" id="2.120.10.80">
    <property type="entry name" value="Kelch-type beta propeller"/>
    <property type="match status" value="1"/>
</dbReference>
<evidence type="ECO:0000313" key="4">
    <source>
        <dbReference type="Proteomes" id="UP001432027"/>
    </source>
</evidence>
<dbReference type="EMBL" id="BTSX01000003">
    <property type="protein sequence ID" value="GMS88133.1"/>
    <property type="molecule type" value="Genomic_DNA"/>
</dbReference>
<dbReference type="SMART" id="SM00612">
    <property type="entry name" value="Kelch"/>
    <property type="match status" value="2"/>
</dbReference>